<dbReference type="PANTHER" id="PTHR11109:SF7">
    <property type="entry name" value="GTP CYCLOHYDROLASE 1"/>
    <property type="match status" value="1"/>
</dbReference>
<dbReference type="GO" id="GO:0005737">
    <property type="term" value="C:cytoplasm"/>
    <property type="evidence" value="ECO:0007669"/>
    <property type="project" value="TreeGrafter"/>
</dbReference>
<evidence type="ECO:0000256" key="5">
    <source>
        <dbReference type="ARBA" id="ARBA00022801"/>
    </source>
</evidence>
<dbReference type="GO" id="GO:0006729">
    <property type="term" value="P:tetrahydrobiopterin biosynthetic process"/>
    <property type="evidence" value="ECO:0007669"/>
    <property type="project" value="TreeGrafter"/>
</dbReference>
<dbReference type="AlphaFoldDB" id="A0A7J8R8U2"/>
<dbReference type="EC" id="3.5.4.16" evidence="3"/>
<dbReference type="InterPro" id="IPR043133">
    <property type="entry name" value="GTP-CH-I_C/QueF"/>
</dbReference>
<comment type="similarity">
    <text evidence="2">Belongs to the GTP cyclohydrolase I family.</text>
</comment>
<sequence>MLSVVFDSKHQGWIKVLVSWGSGVFENEKTDVWSDFLGLLSFRGVTVEKIPTRDSTKQRWCPSYSSSVAKISHEHVRPNPGMVVANTKLEMKLNDFTDNQIDIFKPSVDSDNTEHIHSELNLLFWSQCEHHLLPFHGIVHIRYIRPADEFNPVGTSLLQLIVHFFGFKLQVQERLTRQIAEALSPIFGGDIMVVVEANHTCMISREIEKLGSNTTTIAILGQFSTDPATWSVFLQNIPNNTTSGTL</sequence>
<dbReference type="InterPro" id="IPR020602">
    <property type="entry name" value="GTP_CycHdrlase_I_dom"/>
</dbReference>
<dbReference type="GO" id="GO:0046654">
    <property type="term" value="P:tetrahydrofolate biosynthetic process"/>
    <property type="evidence" value="ECO:0007669"/>
    <property type="project" value="InterPro"/>
</dbReference>
<evidence type="ECO:0000256" key="6">
    <source>
        <dbReference type="ARBA" id="ARBA00030854"/>
    </source>
</evidence>
<evidence type="ECO:0000313" key="9">
    <source>
        <dbReference type="Proteomes" id="UP000593561"/>
    </source>
</evidence>
<name>A0A7J8R8U2_GOSDV</name>
<evidence type="ECO:0000313" key="8">
    <source>
        <dbReference type="EMBL" id="MBA0610238.1"/>
    </source>
</evidence>
<gene>
    <name evidence="8" type="ORF">Godav_011108</name>
</gene>
<keyword evidence="9" id="KW-1185">Reference proteome</keyword>
<dbReference type="SUPFAM" id="SSF55620">
    <property type="entry name" value="Tetrahydrobiopterin biosynthesis enzymes-like"/>
    <property type="match status" value="1"/>
</dbReference>
<dbReference type="GO" id="GO:0003934">
    <property type="term" value="F:GTP cyclohydrolase I activity"/>
    <property type="evidence" value="ECO:0007669"/>
    <property type="project" value="UniProtKB-EC"/>
</dbReference>
<dbReference type="UniPathway" id="UPA00848">
    <property type="reaction ID" value="UER00151"/>
</dbReference>
<dbReference type="InterPro" id="IPR001474">
    <property type="entry name" value="GTP_CycHdrlase_I"/>
</dbReference>
<evidence type="ECO:0000256" key="3">
    <source>
        <dbReference type="ARBA" id="ARBA00012715"/>
    </source>
</evidence>
<evidence type="ECO:0000259" key="7">
    <source>
        <dbReference type="Pfam" id="PF01227"/>
    </source>
</evidence>
<comment type="caution">
    <text evidence="8">The sequence shown here is derived from an EMBL/GenBank/DDBJ whole genome shotgun (WGS) entry which is preliminary data.</text>
</comment>
<organism evidence="8 9">
    <name type="scientific">Gossypium davidsonii</name>
    <name type="common">Davidson's cotton</name>
    <name type="synonym">Gossypium klotzschianum subsp. davidsonii</name>
    <dbReference type="NCBI Taxonomy" id="34287"/>
    <lineage>
        <taxon>Eukaryota</taxon>
        <taxon>Viridiplantae</taxon>
        <taxon>Streptophyta</taxon>
        <taxon>Embryophyta</taxon>
        <taxon>Tracheophyta</taxon>
        <taxon>Spermatophyta</taxon>
        <taxon>Magnoliopsida</taxon>
        <taxon>eudicotyledons</taxon>
        <taxon>Gunneridae</taxon>
        <taxon>Pentapetalae</taxon>
        <taxon>rosids</taxon>
        <taxon>malvids</taxon>
        <taxon>Malvales</taxon>
        <taxon>Malvaceae</taxon>
        <taxon>Malvoideae</taxon>
        <taxon>Gossypium</taxon>
    </lineage>
</organism>
<dbReference type="GO" id="GO:0005525">
    <property type="term" value="F:GTP binding"/>
    <property type="evidence" value="ECO:0007669"/>
    <property type="project" value="TreeGrafter"/>
</dbReference>
<dbReference type="GO" id="GO:0008270">
    <property type="term" value="F:zinc ion binding"/>
    <property type="evidence" value="ECO:0007669"/>
    <property type="project" value="TreeGrafter"/>
</dbReference>
<protein>
    <recommendedName>
        <fullName evidence="4">GTP cyclohydrolase 1</fullName>
        <ecNumber evidence="3">3.5.4.16</ecNumber>
    </recommendedName>
    <alternativeName>
        <fullName evidence="6">GTP cyclohydrolase I</fullName>
    </alternativeName>
</protein>
<dbReference type="Gene3D" id="3.30.1130.10">
    <property type="match status" value="1"/>
</dbReference>
<dbReference type="EMBL" id="JABFAC010000004">
    <property type="protein sequence ID" value="MBA0610238.1"/>
    <property type="molecule type" value="Genomic_DNA"/>
</dbReference>
<evidence type="ECO:0000256" key="2">
    <source>
        <dbReference type="ARBA" id="ARBA00008085"/>
    </source>
</evidence>
<dbReference type="Proteomes" id="UP000593561">
    <property type="component" value="Unassembled WGS sequence"/>
</dbReference>
<accession>A0A7J8R8U2</accession>
<evidence type="ECO:0000256" key="4">
    <source>
        <dbReference type="ARBA" id="ARBA00017272"/>
    </source>
</evidence>
<keyword evidence="5" id="KW-0378">Hydrolase</keyword>
<evidence type="ECO:0000256" key="1">
    <source>
        <dbReference type="ARBA" id="ARBA00005080"/>
    </source>
</evidence>
<proteinExistence type="inferred from homology"/>
<reference evidence="8 9" key="1">
    <citation type="journal article" date="2019" name="Genome Biol. Evol.">
        <title>Insights into the evolution of the New World diploid cottons (Gossypium, subgenus Houzingenia) based on genome sequencing.</title>
        <authorList>
            <person name="Grover C.E."/>
            <person name="Arick M.A. 2nd"/>
            <person name="Thrash A."/>
            <person name="Conover J.L."/>
            <person name="Sanders W.S."/>
            <person name="Peterson D.G."/>
            <person name="Frelichowski J.E."/>
            <person name="Scheffler J.A."/>
            <person name="Scheffler B.E."/>
            <person name="Wendel J.F."/>
        </authorList>
    </citation>
    <scope>NUCLEOTIDE SEQUENCE [LARGE SCALE GENOMIC DNA]</scope>
    <source>
        <strain evidence="8">27</strain>
        <tissue evidence="8">Leaf</tissue>
    </source>
</reference>
<feature type="domain" description="GTP cyclohydrolase I" evidence="7">
    <location>
        <begin position="99"/>
        <end position="237"/>
    </location>
</feature>
<dbReference type="Pfam" id="PF01227">
    <property type="entry name" value="GTP_cyclohydroI"/>
    <property type="match status" value="1"/>
</dbReference>
<comment type="pathway">
    <text evidence="1">Cofactor biosynthesis; 7,8-dihydroneopterin triphosphate biosynthesis; 7,8-dihydroneopterin triphosphate from GTP: step 1/1.</text>
</comment>
<dbReference type="PANTHER" id="PTHR11109">
    <property type="entry name" value="GTP CYCLOHYDROLASE I"/>
    <property type="match status" value="1"/>
</dbReference>